<reference evidence="1" key="1">
    <citation type="journal article" date="2022" name="bioRxiv">
        <title>Sequencing and chromosome-scale assembly of the giantPleurodeles waltlgenome.</title>
        <authorList>
            <person name="Brown T."/>
            <person name="Elewa A."/>
            <person name="Iarovenko S."/>
            <person name="Subramanian E."/>
            <person name="Araus A.J."/>
            <person name="Petzold A."/>
            <person name="Susuki M."/>
            <person name="Suzuki K.-i.T."/>
            <person name="Hayashi T."/>
            <person name="Toyoda A."/>
            <person name="Oliveira C."/>
            <person name="Osipova E."/>
            <person name="Leigh N.D."/>
            <person name="Simon A."/>
            <person name="Yun M.H."/>
        </authorList>
    </citation>
    <scope>NUCLEOTIDE SEQUENCE</scope>
    <source>
        <strain evidence="1">20211129_DDA</strain>
        <tissue evidence="1">Liver</tissue>
    </source>
</reference>
<organism evidence="1 2">
    <name type="scientific">Pleurodeles waltl</name>
    <name type="common">Iberian ribbed newt</name>
    <dbReference type="NCBI Taxonomy" id="8319"/>
    <lineage>
        <taxon>Eukaryota</taxon>
        <taxon>Metazoa</taxon>
        <taxon>Chordata</taxon>
        <taxon>Craniata</taxon>
        <taxon>Vertebrata</taxon>
        <taxon>Euteleostomi</taxon>
        <taxon>Amphibia</taxon>
        <taxon>Batrachia</taxon>
        <taxon>Caudata</taxon>
        <taxon>Salamandroidea</taxon>
        <taxon>Salamandridae</taxon>
        <taxon>Pleurodelinae</taxon>
        <taxon>Pleurodeles</taxon>
    </lineage>
</organism>
<dbReference type="EMBL" id="JANPWB010000008">
    <property type="protein sequence ID" value="KAJ1165671.1"/>
    <property type="molecule type" value="Genomic_DNA"/>
</dbReference>
<comment type="caution">
    <text evidence="1">The sequence shown here is derived from an EMBL/GenBank/DDBJ whole genome shotgun (WGS) entry which is preliminary data.</text>
</comment>
<protein>
    <submittedName>
        <fullName evidence="1">Uncharacterized protein</fullName>
    </submittedName>
</protein>
<gene>
    <name evidence="1" type="ORF">NDU88_006088</name>
</gene>
<accession>A0AAV7SNS7</accession>
<evidence type="ECO:0000313" key="1">
    <source>
        <dbReference type="EMBL" id="KAJ1165671.1"/>
    </source>
</evidence>
<dbReference type="AlphaFoldDB" id="A0AAV7SNS7"/>
<dbReference type="Proteomes" id="UP001066276">
    <property type="component" value="Chromosome 4_2"/>
</dbReference>
<proteinExistence type="predicted"/>
<keyword evidence="2" id="KW-1185">Reference proteome</keyword>
<sequence>MEGEKPLLRTGAAEGAVCAVCAPAGGARTPHRARALSSVPRAPDTASAASALLPDLQPITGGSRLKAHIRGSRAPRGFDQLYRSLLNKNWALQERGLPRAVPFLPRTAPILRSKAWSAVPCVAMRLRSCKVNPSSLRGPRRRFAPLREHQTCRPKAAF</sequence>
<evidence type="ECO:0000313" key="2">
    <source>
        <dbReference type="Proteomes" id="UP001066276"/>
    </source>
</evidence>
<name>A0AAV7SNS7_PLEWA</name>